<dbReference type="Proteomes" id="UP000317421">
    <property type="component" value="Unassembled WGS sequence"/>
</dbReference>
<accession>A0A5C6AEH7</accession>
<gene>
    <name evidence="2" type="ORF">Pla108_19690</name>
</gene>
<sequence length="135" mass="15227">MTLVCPAMIALYIDEPVEYRLAAAGVFAFAIGVLYPRYFRSAVRRGIQKRIVEANGSEGPYELRYVIDGEGIEVEQEAFVLRFPWAKLVETLQEERSIDLAFEKGGFVRIANRAFVSDAQRQEFLALVTDSSKTV</sequence>
<evidence type="ECO:0000256" key="1">
    <source>
        <dbReference type="SAM" id="Phobius"/>
    </source>
</evidence>
<keyword evidence="1" id="KW-0472">Membrane</keyword>
<reference evidence="2 3" key="1">
    <citation type="submission" date="2019-02" db="EMBL/GenBank/DDBJ databases">
        <title>Deep-cultivation of Planctomycetes and their phenomic and genomic characterization uncovers novel biology.</title>
        <authorList>
            <person name="Wiegand S."/>
            <person name="Jogler M."/>
            <person name="Boedeker C."/>
            <person name="Pinto D."/>
            <person name="Vollmers J."/>
            <person name="Rivas-Marin E."/>
            <person name="Kohn T."/>
            <person name="Peeters S.H."/>
            <person name="Heuer A."/>
            <person name="Rast P."/>
            <person name="Oberbeckmann S."/>
            <person name="Bunk B."/>
            <person name="Jeske O."/>
            <person name="Meyerdierks A."/>
            <person name="Storesund J.E."/>
            <person name="Kallscheuer N."/>
            <person name="Luecker S."/>
            <person name="Lage O.M."/>
            <person name="Pohl T."/>
            <person name="Merkel B.J."/>
            <person name="Hornburger P."/>
            <person name="Mueller R.-W."/>
            <person name="Bruemmer F."/>
            <person name="Labrenz M."/>
            <person name="Spormann A.M."/>
            <person name="Op Den Camp H."/>
            <person name="Overmann J."/>
            <person name="Amann R."/>
            <person name="Jetten M.S.M."/>
            <person name="Mascher T."/>
            <person name="Medema M.H."/>
            <person name="Devos D.P."/>
            <person name="Kaster A.-K."/>
            <person name="Ovreas L."/>
            <person name="Rohde M."/>
            <person name="Galperin M.Y."/>
            <person name="Jogler C."/>
        </authorList>
    </citation>
    <scope>NUCLEOTIDE SEQUENCE [LARGE SCALE GENOMIC DNA]</scope>
    <source>
        <strain evidence="2 3">Pla108</strain>
    </source>
</reference>
<dbReference type="EMBL" id="SJPR01000002">
    <property type="protein sequence ID" value="TWT97817.1"/>
    <property type="molecule type" value="Genomic_DNA"/>
</dbReference>
<comment type="caution">
    <text evidence="2">The sequence shown here is derived from an EMBL/GenBank/DDBJ whole genome shotgun (WGS) entry which is preliminary data.</text>
</comment>
<keyword evidence="3" id="KW-1185">Reference proteome</keyword>
<feature type="transmembrane region" description="Helical" evidence="1">
    <location>
        <begin position="20"/>
        <end position="39"/>
    </location>
</feature>
<evidence type="ECO:0008006" key="4">
    <source>
        <dbReference type="Google" id="ProtNLM"/>
    </source>
</evidence>
<evidence type="ECO:0000313" key="3">
    <source>
        <dbReference type="Proteomes" id="UP000317421"/>
    </source>
</evidence>
<name>A0A5C6AEH7_9BACT</name>
<keyword evidence="1" id="KW-0812">Transmembrane</keyword>
<dbReference type="AlphaFoldDB" id="A0A5C6AEH7"/>
<proteinExistence type="predicted"/>
<keyword evidence="1" id="KW-1133">Transmembrane helix</keyword>
<organism evidence="2 3">
    <name type="scientific">Botrimarina colliarenosi</name>
    <dbReference type="NCBI Taxonomy" id="2528001"/>
    <lineage>
        <taxon>Bacteria</taxon>
        <taxon>Pseudomonadati</taxon>
        <taxon>Planctomycetota</taxon>
        <taxon>Planctomycetia</taxon>
        <taxon>Pirellulales</taxon>
        <taxon>Lacipirellulaceae</taxon>
        <taxon>Botrimarina</taxon>
    </lineage>
</organism>
<evidence type="ECO:0000313" key="2">
    <source>
        <dbReference type="EMBL" id="TWT97817.1"/>
    </source>
</evidence>
<protein>
    <recommendedName>
        <fullName evidence="4">YcxB-like protein domain-containing protein</fullName>
    </recommendedName>
</protein>
<dbReference type="RefSeq" id="WP_197526441.1">
    <property type="nucleotide sequence ID" value="NZ_SJPR01000002.1"/>
</dbReference>